<feature type="domain" description="Regulatory protein YycH" evidence="2">
    <location>
        <begin position="11"/>
        <end position="426"/>
    </location>
</feature>
<dbReference type="AlphaFoldDB" id="A0A9E2NWC9"/>
<comment type="caution">
    <text evidence="3">The sequence shown here is derived from an EMBL/GenBank/DDBJ whole genome shotgun (WGS) entry which is preliminary data.</text>
</comment>
<dbReference type="InterPro" id="IPR009996">
    <property type="entry name" value="YycH"/>
</dbReference>
<proteinExistence type="predicted"/>
<accession>A0A9E2NWC9</accession>
<protein>
    <recommendedName>
        <fullName evidence="2">Regulatory protein YycH domain-containing protein</fullName>
    </recommendedName>
</protein>
<feature type="transmembrane region" description="Helical" evidence="1">
    <location>
        <begin position="9"/>
        <end position="30"/>
    </location>
</feature>
<organism evidence="3 4">
    <name type="scientific">Candidatus Limosilactobacillus merdavium</name>
    <dbReference type="NCBI Taxonomy" id="2838651"/>
    <lineage>
        <taxon>Bacteria</taxon>
        <taxon>Bacillati</taxon>
        <taxon>Bacillota</taxon>
        <taxon>Bacilli</taxon>
        <taxon>Lactobacillales</taxon>
        <taxon>Lactobacillaceae</taxon>
        <taxon>Limosilactobacillus</taxon>
    </lineage>
</organism>
<evidence type="ECO:0000256" key="1">
    <source>
        <dbReference type="SAM" id="Phobius"/>
    </source>
</evidence>
<gene>
    <name evidence="3" type="ORF">H9843_00915</name>
</gene>
<dbReference type="Pfam" id="PF07435">
    <property type="entry name" value="YycH"/>
    <property type="match status" value="1"/>
</dbReference>
<keyword evidence="1" id="KW-0812">Transmembrane</keyword>
<evidence type="ECO:0000313" key="3">
    <source>
        <dbReference type="EMBL" id="MBU3829459.1"/>
    </source>
</evidence>
<keyword evidence="1" id="KW-0472">Membrane</keyword>
<dbReference type="Proteomes" id="UP000824180">
    <property type="component" value="Unassembled WGS sequence"/>
</dbReference>
<name>A0A9E2NWC9_9LACO</name>
<dbReference type="InterPro" id="IPR042274">
    <property type="entry name" value="YycH/YycI_2"/>
</dbReference>
<evidence type="ECO:0000259" key="2">
    <source>
        <dbReference type="Pfam" id="PF07435"/>
    </source>
</evidence>
<dbReference type="Gene3D" id="3.30.310.160">
    <property type="entry name" value="YycH protein, domain 2"/>
    <property type="match status" value="1"/>
</dbReference>
<reference evidence="3" key="2">
    <citation type="submission" date="2021-04" db="EMBL/GenBank/DDBJ databases">
        <authorList>
            <person name="Gilroy R."/>
        </authorList>
    </citation>
    <scope>NUCLEOTIDE SEQUENCE</scope>
    <source>
        <strain evidence="3">876</strain>
    </source>
</reference>
<evidence type="ECO:0000313" key="4">
    <source>
        <dbReference type="Proteomes" id="UP000824180"/>
    </source>
</evidence>
<dbReference type="EMBL" id="JAHLFK010000005">
    <property type="protein sequence ID" value="MBU3829459.1"/>
    <property type="molecule type" value="Genomic_DNA"/>
</dbReference>
<reference evidence="3" key="1">
    <citation type="journal article" date="2021" name="PeerJ">
        <title>Extensive microbial diversity within the chicken gut microbiome revealed by metagenomics and culture.</title>
        <authorList>
            <person name="Gilroy R."/>
            <person name="Ravi A."/>
            <person name="Getino M."/>
            <person name="Pursley I."/>
            <person name="Horton D.L."/>
            <person name="Alikhan N.F."/>
            <person name="Baker D."/>
            <person name="Gharbi K."/>
            <person name="Hall N."/>
            <person name="Watson M."/>
            <person name="Adriaenssens E.M."/>
            <person name="Foster-Nyarko E."/>
            <person name="Jarju S."/>
            <person name="Secka A."/>
            <person name="Antonio M."/>
            <person name="Oren A."/>
            <person name="Chaudhuri R.R."/>
            <person name="La Ragione R."/>
            <person name="Hildebrand F."/>
            <person name="Pallen M.J."/>
        </authorList>
    </citation>
    <scope>NUCLEOTIDE SEQUENCE</scope>
    <source>
        <strain evidence="3">876</strain>
    </source>
</reference>
<sequence length="430" mass="49423">MIKKIKTNWLAIALAVVVIISLLLTASIWYNPIQYERTRDSSTSRNLNTTQSIGDLYLPTQIVHVDPSQQQYLLYSSRKNLIATVRHQLRTCQLGRASLVKSENSDVYLSYLHQPNSLMVSYPDSVTGTIFNETFSQSIDTSRVKQIDHILIPLNNPRNIYLLADHGYKVYRTRINQSKSDEDLKSIIKGTSKVPVDHKIIHGQTMLLYPKSFTLPVFGYQVTAQNIDTLSQNLISTNKQSSISAEEEGNTTIYRDGENKRLIYNRQNGTIRYENYVNHDDVPSSSQLYSYFFSRIAKTGIPMDNLRYDGISNHQRTINYRSYVEGFPIFNDRGYGDIRMSSKVNGMNTTWLSLYSIQVPLPINQKPVRLPSTTTVFNQLRTSNRLKDVKGIRVGYLWKQNTNDNSAVKLTPTYFVEYHGHWVDYTTLQK</sequence>
<keyword evidence="1" id="KW-1133">Transmembrane helix</keyword>
<dbReference type="CDD" id="cd15787">
    <property type="entry name" value="YycH_N"/>
    <property type="match status" value="1"/>
</dbReference>